<evidence type="ECO:0000256" key="6">
    <source>
        <dbReference type="ARBA" id="ARBA00022840"/>
    </source>
</evidence>
<evidence type="ECO:0000256" key="3">
    <source>
        <dbReference type="ARBA" id="ARBA00022679"/>
    </source>
</evidence>
<evidence type="ECO:0000256" key="5">
    <source>
        <dbReference type="ARBA" id="ARBA00022777"/>
    </source>
</evidence>
<dbReference type="Pfam" id="PF00069">
    <property type="entry name" value="Pkinase"/>
    <property type="match status" value="1"/>
</dbReference>
<dbReference type="SMART" id="SM00028">
    <property type="entry name" value="TPR"/>
    <property type="match status" value="6"/>
</dbReference>
<proteinExistence type="predicted"/>
<evidence type="ECO:0000313" key="10">
    <source>
        <dbReference type="Proteomes" id="UP000501240"/>
    </source>
</evidence>
<dbReference type="Pfam" id="PF13424">
    <property type="entry name" value="TPR_12"/>
    <property type="match status" value="1"/>
</dbReference>
<keyword evidence="4 7" id="KW-0547">Nucleotide-binding</keyword>
<evidence type="ECO:0000256" key="1">
    <source>
        <dbReference type="ARBA" id="ARBA00012513"/>
    </source>
</evidence>
<organism evidence="9 10">
    <name type="scientific">Actinomadura verrucosospora</name>
    <dbReference type="NCBI Taxonomy" id="46165"/>
    <lineage>
        <taxon>Bacteria</taxon>
        <taxon>Bacillati</taxon>
        <taxon>Actinomycetota</taxon>
        <taxon>Actinomycetes</taxon>
        <taxon>Streptosporangiales</taxon>
        <taxon>Thermomonosporaceae</taxon>
        <taxon>Actinomadura</taxon>
    </lineage>
</organism>
<dbReference type="EC" id="2.7.11.1" evidence="1"/>
<reference evidence="9 10" key="1">
    <citation type="submission" date="2020-05" db="EMBL/GenBank/DDBJ databases">
        <title>Actinomadura verrucosospora NRRL-B18236 (PFL_A860) Genome sequencing and assembly.</title>
        <authorList>
            <person name="Samborskyy M."/>
        </authorList>
    </citation>
    <scope>NUCLEOTIDE SEQUENCE [LARGE SCALE GENOMIC DNA]</scope>
    <source>
        <strain evidence="9 10">NRRL:B18236</strain>
    </source>
</reference>
<dbReference type="InterPro" id="IPR017441">
    <property type="entry name" value="Protein_kinase_ATP_BS"/>
</dbReference>
<dbReference type="InterPro" id="IPR011990">
    <property type="entry name" value="TPR-like_helical_dom_sf"/>
</dbReference>
<dbReference type="InterPro" id="IPR000719">
    <property type="entry name" value="Prot_kinase_dom"/>
</dbReference>
<dbReference type="AlphaFoldDB" id="A0A7D3ZX27"/>
<dbReference type="SUPFAM" id="SSF48452">
    <property type="entry name" value="TPR-like"/>
    <property type="match status" value="2"/>
</dbReference>
<dbReference type="InterPro" id="IPR008271">
    <property type="entry name" value="Ser/Thr_kinase_AS"/>
</dbReference>
<dbReference type="PROSITE" id="PS00108">
    <property type="entry name" value="PROTEIN_KINASE_ST"/>
    <property type="match status" value="1"/>
</dbReference>
<dbReference type="InterPro" id="IPR011009">
    <property type="entry name" value="Kinase-like_dom_sf"/>
</dbReference>
<dbReference type="EMBL" id="CP053892">
    <property type="protein sequence ID" value="QKG21566.1"/>
    <property type="molecule type" value="Genomic_DNA"/>
</dbReference>
<dbReference type="Gene3D" id="1.10.510.10">
    <property type="entry name" value="Transferase(Phosphotransferase) domain 1"/>
    <property type="match status" value="1"/>
</dbReference>
<evidence type="ECO:0000256" key="2">
    <source>
        <dbReference type="ARBA" id="ARBA00022527"/>
    </source>
</evidence>
<name>A0A7D3ZX27_ACTVE</name>
<dbReference type="GO" id="GO:0004674">
    <property type="term" value="F:protein serine/threonine kinase activity"/>
    <property type="evidence" value="ECO:0007669"/>
    <property type="project" value="UniProtKB-KW"/>
</dbReference>
<dbReference type="PROSITE" id="PS00107">
    <property type="entry name" value="PROTEIN_KINASE_ATP"/>
    <property type="match status" value="1"/>
</dbReference>
<protein>
    <recommendedName>
        <fullName evidence="1">non-specific serine/threonine protein kinase</fullName>
        <ecNumber evidence="1">2.7.11.1</ecNumber>
    </recommendedName>
</protein>
<gene>
    <name evidence="9" type="ORF">ACTIVE_3204</name>
</gene>
<dbReference type="GO" id="GO:0005524">
    <property type="term" value="F:ATP binding"/>
    <property type="evidence" value="ECO:0007669"/>
    <property type="project" value="UniProtKB-UniRule"/>
</dbReference>
<feature type="domain" description="Protein kinase" evidence="8">
    <location>
        <begin position="6"/>
        <end position="260"/>
    </location>
</feature>
<dbReference type="CDD" id="cd14014">
    <property type="entry name" value="STKc_PknB_like"/>
    <property type="match status" value="1"/>
</dbReference>
<keyword evidence="10" id="KW-1185">Reference proteome</keyword>
<evidence type="ECO:0000256" key="4">
    <source>
        <dbReference type="ARBA" id="ARBA00022741"/>
    </source>
</evidence>
<keyword evidence="2" id="KW-0723">Serine/threonine-protein kinase</keyword>
<evidence type="ECO:0000259" key="8">
    <source>
        <dbReference type="PROSITE" id="PS50011"/>
    </source>
</evidence>
<dbReference type="Pfam" id="PF13374">
    <property type="entry name" value="TPR_10"/>
    <property type="match status" value="5"/>
</dbReference>
<dbReference type="Gene3D" id="3.30.200.20">
    <property type="entry name" value="Phosphorylase Kinase, domain 1"/>
    <property type="match status" value="1"/>
</dbReference>
<dbReference type="SMART" id="SM00220">
    <property type="entry name" value="S_TKc"/>
    <property type="match status" value="1"/>
</dbReference>
<sequence length="642" mass="70278">MLAGRYRKLERIGQGGMGAVWRAYDTDLAREVAVKELRVPEHVTEQDRRVWYARMEREARAAARLRHPGIVTVYDRVMGEDGRPWIVMELIRGRSLAQLLTEQEALPEQRVAAIGLAMLAALSAAHADRIVHRDVKPANVLLEGDRIVLTDFGIAAVEGDATLTRPGTVLGTPAYMSPEQVAGQAVTPASDLWSLGATLYAAVEGRPPFTAPTYGALFIAIATQDPAPPGCGGPLAQVLNGLLRKDPADRMSVAQVRALLTAVTGPGGEPRPAAPRSATRTDTLTYTGDLRVAPFPDDKGPAQGLPEQEAVAKYRELAAADPDRYRADLASSLYKLGLTLWKQNRFAEAASAEEEAVAEYRELAAADPVRHRPDLALSLSNLGRTLRDMDRHAEAASVRQEAVAKYRQLAEAHPDRYRAELASALYNLGGTLWKLNRFAEAAPMEQEAVAIRRHLAETDPDRYLPAFASALSSLGLTLWKLNRFAEAAPVEQEAVAIRRRLAEADPDRYRPALASSLSNLGSTLKDLDRHGEAATVRQEAVAKYRHLAETDPGRYRGDLALSLHNLGSTLWKLDRFAEAASVEQEAVSIRRHLAETDPDRYLPALASSLHNLSLTLEKLNRHAEAAPLKQEADAIRRQSNRT</sequence>
<keyword evidence="6 7" id="KW-0067">ATP-binding</keyword>
<feature type="binding site" evidence="7">
    <location>
        <position position="35"/>
    </location>
    <ligand>
        <name>ATP</name>
        <dbReference type="ChEBI" id="CHEBI:30616"/>
    </ligand>
</feature>
<evidence type="ECO:0000256" key="7">
    <source>
        <dbReference type="PROSITE-ProRule" id="PRU10141"/>
    </source>
</evidence>
<keyword evidence="3" id="KW-0808">Transferase</keyword>
<dbReference type="PROSITE" id="PS50011">
    <property type="entry name" value="PROTEIN_KINASE_DOM"/>
    <property type="match status" value="1"/>
</dbReference>
<dbReference type="SUPFAM" id="SSF56112">
    <property type="entry name" value="Protein kinase-like (PK-like)"/>
    <property type="match status" value="1"/>
</dbReference>
<dbReference type="PANTHER" id="PTHR43289">
    <property type="entry name" value="MITOGEN-ACTIVATED PROTEIN KINASE KINASE KINASE 20-RELATED"/>
    <property type="match status" value="1"/>
</dbReference>
<dbReference type="Proteomes" id="UP000501240">
    <property type="component" value="Chromosome"/>
</dbReference>
<dbReference type="PANTHER" id="PTHR43289:SF6">
    <property type="entry name" value="SERINE_THREONINE-PROTEIN KINASE NEKL-3"/>
    <property type="match status" value="1"/>
</dbReference>
<keyword evidence="5" id="KW-0418">Kinase</keyword>
<dbReference type="Gene3D" id="1.25.40.10">
    <property type="entry name" value="Tetratricopeptide repeat domain"/>
    <property type="match status" value="2"/>
</dbReference>
<dbReference type="InterPro" id="IPR019734">
    <property type="entry name" value="TPR_rpt"/>
</dbReference>
<evidence type="ECO:0000313" key="9">
    <source>
        <dbReference type="EMBL" id="QKG21566.1"/>
    </source>
</evidence>
<accession>A0A7D3ZX27</accession>